<evidence type="ECO:0000313" key="2">
    <source>
        <dbReference type="EMBL" id="KAF5755690.1"/>
    </source>
</evidence>
<comment type="caution">
    <text evidence="2">The sequence shown here is derived from an EMBL/GenBank/DDBJ whole genome shotgun (WGS) entry which is preliminary data.</text>
</comment>
<dbReference type="EMBL" id="MNCJ02000332">
    <property type="protein sequence ID" value="KAF5755690.1"/>
    <property type="molecule type" value="Genomic_DNA"/>
</dbReference>
<dbReference type="PANTHER" id="PTHR19241">
    <property type="entry name" value="ATP-BINDING CASSETTE TRANSPORTER"/>
    <property type="match status" value="1"/>
</dbReference>
<proteinExistence type="predicted"/>
<dbReference type="Gramene" id="mRNA:HanXRQr2_Chr17g0805611">
    <property type="protein sequence ID" value="mRNA:HanXRQr2_Chr17g0805611"/>
    <property type="gene ID" value="HanXRQr2_Chr17g0805611"/>
</dbReference>
<dbReference type="Gene3D" id="3.40.50.300">
    <property type="entry name" value="P-loop containing nucleotide triphosphate hydrolases"/>
    <property type="match status" value="1"/>
</dbReference>
<dbReference type="AlphaFoldDB" id="A0A9K3DIJ5"/>
<dbReference type="Proteomes" id="UP000215914">
    <property type="component" value="Unassembled WGS sequence"/>
</dbReference>
<protein>
    <submittedName>
        <fullName evidence="2">Uncharacterized protein</fullName>
    </submittedName>
</protein>
<keyword evidence="3" id="KW-1185">Reference proteome</keyword>
<evidence type="ECO:0000313" key="3">
    <source>
        <dbReference type="Proteomes" id="UP000215914"/>
    </source>
</evidence>
<name>A0A9K3DIJ5_HELAN</name>
<evidence type="ECO:0000256" key="1">
    <source>
        <dbReference type="ARBA" id="ARBA00022448"/>
    </source>
</evidence>
<keyword evidence="1" id="KW-0813">Transport</keyword>
<reference evidence="2" key="1">
    <citation type="journal article" date="2017" name="Nature">
        <title>The sunflower genome provides insights into oil metabolism, flowering and Asterid evolution.</title>
        <authorList>
            <person name="Badouin H."/>
            <person name="Gouzy J."/>
            <person name="Grassa C.J."/>
            <person name="Murat F."/>
            <person name="Staton S.E."/>
            <person name="Cottret L."/>
            <person name="Lelandais-Briere C."/>
            <person name="Owens G.L."/>
            <person name="Carrere S."/>
            <person name="Mayjonade B."/>
            <person name="Legrand L."/>
            <person name="Gill N."/>
            <person name="Kane N.C."/>
            <person name="Bowers J.E."/>
            <person name="Hubner S."/>
            <person name="Bellec A."/>
            <person name="Berard A."/>
            <person name="Berges H."/>
            <person name="Blanchet N."/>
            <person name="Boniface M.C."/>
            <person name="Brunel D."/>
            <person name="Catrice O."/>
            <person name="Chaidir N."/>
            <person name="Claudel C."/>
            <person name="Donnadieu C."/>
            <person name="Faraut T."/>
            <person name="Fievet G."/>
            <person name="Helmstetter N."/>
            <person name="King M."/>
            <person name="Knapp S.J."/>
            <person name="Lai Z."/>
            <person name="Le Paslier M.C."/>
            <person name="Lippi Y."/>
            <person name="Lorenzon L."/>
            <person name="Mandel J.R."/>
            <person name="Marage G."/>
            <person name="Marchand G."/>
            <person name="Marquand E."/>
            <person name="Bret-Mestries E."/>
            <person name="Morien E."/>
            <person name="Nambeesan S."/>
            <person name="Nguyen T."/>
            <person name="Pegot-Espagnet P."/>
            <person name="Pouilly N."/>
            <person name="Raftis F."/>
            <person name="Sallet E."/>
            <person name="Schiex T."/>
            <person name="Thomas J."/>
            <person name="Vandecasteele C."/>
            <person name="Vares D."/>
            <person name="Vear F."/>
            <person name="Vautrin S."/>
            <person name="Crespi M."/>
            <person name="Mangin B."/>
            <person name="Burke J.M."/>
            <person name="Salse J."/>
            <person name="Munos S."/>
            <person name="Vincourt P."/>
            <person name="Rieseberg L.H."/>
            <person name="Langlade N.B."/>
        </authorList>
    </citation>
    <scope>NUCLEOTIDE SEQUENCE</scope>
    <source>
        <tissue evidence="2">Leaves</tissue>
    </source>
</reference>
<reference evidence="2" key="2">
    <citation type="submission" date="2020-06" db="EMBL/GenBank/DDBJ databases">
        <title>Helianthus annuus Genome sequencing and assembly Release 2.</title>
        <authorList>
            <person name="Gouzy J."/>
            <person name="Langlade N."/>
            <person name="Munos S."/>
        </authorList>
    </citation>
    <scope>NUCLEOTIDE SEQUENCE</scope>
    <source>
        <tissue evidence="2">Leaves</tissue>
    </source>
</reference>
<gene>
    <name evidence="2" type="ORF">HanXRQr2_Chr17g0805611</name>
</gene>
<sequence length="120" mass="13670">MSHYSSLFRRESIHVAIAALDCQCLDVAKISGDISYNGYKLEEFVLQRTAAYTSQNDLHIPEMIVRETLDFSSRWQGTGSSTCMTDHLHPRNKNRIVLYSIPSDDGLRTNSKSFNSLKRL</sequence>
<accession>A0A9K3DIJ5</accession>
<dbReference type="InterPro" id="IPR027417">
    <property type="entry name" value="P-loop_NTPase"/>
</dbReference>
<organism evidence="2 3">
    <name type="scientific">Helianthus annuus</name>
    <name type="common">Common sunflower</name>
    <dbReference type="NCBI Taxonomy" id="4232"/>
    <lineage>
        <taxon>Eukaryota</taxon>
        <taxon>Viridiplantae</taxon>
        <taxon>Streptophyta</taxon>
        <taxon>Embryophyta</taxon>
        <taxon>Tracheophyta</taxon>
        <taxon>Spermatophyta</taxon>
        <taxon>Magnoliopsida</taxon>
        <taxon>eudicotyledons</taxon>
        <taxon>Gunneridae</taxon>
        <taxon>Pentapetalae</taxon>
        <taxon>asterids</taxon>
        <taxon>campanulids</taxon>
        <taxon>Asterales</taxon>
        <taxon>Asteraceae</taxon>
        <taxon>Asteroideae</taxon>
        <taxon>Heliantheae alliance</taxon>
        <taxon>Heliantheae</taxon>
        <taxon>Helianthus</taxon>
    </lineage>
</organism>